<name>A0ACA9Q1V4_9GLOM</name>
<organism evidence="1 2">
    <name type="scientific">Racocetra persica</name>
    <dbReference type="NCBI Taxonomy" id="160502"/>
    <lineage>
        <taxon>Eukaryota</taxon>
        <taxon>Fungi</taxon>
        <taxon>Fungi incertae sedis</taxon>
        <taxon>Mucoromycota</taxon>
        <taxon>Glomeromycotina</taxon>
        <taxon>Glomeromycetes</taxon>
        <taxon>Diversisporales</taxon>
        <taxon>Gigasporaceae</taxon>
        <taxon>Racocetra</taxon>
    </lineage>
</organism>
<feature type="non-terminal residue" evidence="1">
    <location>
        <position position="1"/>
    </location>
</feature>
<accession>A0ACA9Q1V4</accession>
<gene>
    <name evidence="1" type="ORF">RPERSI_LOCUS12338</name>
</gene>
<protein>
    <submittedName>
        <fullName evidence="1">25096_t:CDS:1</fullName>
    </submittedName>
</protein>
<feature type="non-terminal residue" evidence="1">
    <location>
        <position position="101"/>
    </location>
</feature>
<proteinExistence type="predicted"/>
<comment type="caution">
    <text evidence="1">The sequence shown here is derived from an EMBL/GenBank/DDBJ whole genome shotgun (WGS) entry which is preliminary data.</text>
</comment>
<reference evidence="1" key="1">
    <citation type="submission" date="2021-06" db="EMBL/GenBank/DDBJ databases">
        <authorList>
            <person name="Kallberg Y."/>
            <person name="Tangrot J."/>
            <person name="Rosling A."/>
        </authorList>
    </citation>
    <scope>NUCLEOTIDE SEQUENCE</scope>
    <source>
        <strain evidence="1">MA461A</strain>
    </source>
</reference>
<evidence type="ECO:0000313" key="2">
    <source>
        <dbReference type="Proteomes" id="UP000789920"/>
    </source>
</evidence>
<dbReference type="Proteomes" id="UP000789920">
    <property type="component" value="Unassembled WGS sequence"/>
</dbReference>
<evidence type="ECO:0000313" key="1">
    <source>
        <dbReference type="EMBL" id="CAG8732848.1"/>
    </source>
</evidence>
<sequence>VASNSLTELKSTLNKIIKLAEEYKPVDISFYIDILKNNVVVVFPPKDDKKPNPNLPFINALRPYKLLIIVAKPSKQLIQKRRESSGGIISGMILSGDGIAN</sequence>
<dbReference type="EMBL" id="CAJVQC010026339">
    <property type="protein sequence ID" value="CAG8732848.1"/>
    <property type="molecule type" value="Genomic_DNA"/>
</dbReference>
<keyword evidence="2" id="KW-1185">Reference proteome</keyword>